<evidence type="ECO:0000259" key="5">
    <source>
        <dbReference type="SMART" id="SM00478"/>
    </source>
</evidence>
<evidence type="ECO:0000313" key="6">
    <source>
        <dbReference type="EMBL" id="RRC95006.1"/>
    </source>
</evidence>
<dbReference type="Gene3D" id="1.10.340.30">
    <property type="entry name" value="Hypothetical protein, domain 2"/>
    <property type="match status" value="1"/>
</dbReference>
<comment type="caution">
    <text evidence="6">The sequence shown here is derived from an EMBL/GenBank/DDBJ whole genome shotgun (WGS) entry which is preliminary data.</text>
</comment>
<dbReference type="CDD" id="cd00056">
    <property type="entry name" value="ENDO3c"/>
    <property type="match status" value="1"/>
</dbReference>
<name>A0A3P1SD86_9ACTO</name>
<dbReference type="Pfam" id="PF00730">
    <property type="entry name" value="HhH-GPD"/>
    <property type="match status" value="1"/>
</dbReference>
<keyword evidence="4" id="KW-0411">Iron-sulfur</keyword>
<keyword evidence="7" id="KW-1185">Reference proteome</keyword>
<dbReference type="InterPro" id="IPR011257">
    <property type="entry name" value="DNA_glycosylase"/>
</dbReference>
<protein>
    <submittedName>
        <fullName evidence="6">Deoxyribonuclease</fullName>
    </submittedName>
</protein>
<dbReference type="InterPro" id="IPR003265">
    <property type="entry name" value="HhH-GPD_domain"/>
</dbReference>
<dbReference type="SMART" id="SM00478">
    <property type="entry name" value="ENDO3c"/>
    <property type="match status" value="1"/>
</dbReference>
<proteinExistence type="predicted"/>
<evidence type="ECO:0000256" key="2">
    <source>
        <dbReference type="ARBA" id="ARBA00022723"/>
    </source>
</evidence>
<evidence type="ECO:0000256" key="4">
    <source>
        <dbReference type="ARBA" id="ARBA00023014"/>
    </source>
</evidence>
<feature type="domain" description="HhH-GPD" evidence="5">
    <location>
        <begin position="37"/>
        <end position="194"/>
    </location>
</feature>
<dbReference type="GO" id="GO:0051539">
    <property type="term" value="F:4 iron, 4 sulfur cluster binding"/>
    <property type="evidence" value="ECO:0007669"/>
    <property type="project" value="UniProtKB-KW"/>
</dbReference>
<evidence type="ECO:0000256" key="1">
    <source>
        <dbReference type="ARBA" id="ARBA00022485"/>
    </source>
</evidence>
<keyword evidence="3" id="KW-0408">Iron</keyword>
<organism evidence="6 7">
    <name type="scientific">Schaalia canis</name>
    <dbReference type="NCBI Taxonomy" id="100469"/>
    <lineage>
        <taxon>Bacteria</taxon>
        <taxon>Bacillati</taxon>
        <taxon>Actinomycetota</taxon>
        <taxon>Actinomycetes</taxon>
        <taxon>Actinomycetales</taxon>
        <taxon>Actinomycetaceae</taxon>
        <taxon>Schaalia</taxon>
    </lineage>
</organism>
<dbReference type="GO" id="GO:0006284">
    <property type="term" value="P:base-excision repair"/>
    <property type="evidence" value="ECO:0007669"/>
    <property type="project" value="InterPro"/>
</dbReference>
<dbReference type="Proteomes" id="UP000280444">
    <property type="component" value="Unassembled WGS sequence"/>
</dbReference>
<dbReference type="OrthoDB" id="9802365at2"/>
<dbReference type="PIRSF" id="PIRSF001435">
    <property type="entry name" value="Nth"/>
    <property type="match status" value="1"/>
</dbReference>
<dbReference type="PANTHER" id="PTHR10359:SF19">
    <property type="entry name" value="DNA REPAIR GLYCOSYLASE MJ1434-RELATED"/>
    <property type="match status" value="1"/>
</dbReference>
<keyword evidence="2" id="KW-0479">Metal-binding</keyword>
<dbReference type="GO" id="GO:0046872">
    <property type="term" value="F:metal ion binding"/>
    <property type="evidence" value="ECO:0007669"/>
    <property type="project" value="UniProtKB-KW"/>
</dbReference>
<dbReference type="GO" id="GO:0003824">
    <property type="term" value="F:catalytic activity"/>
    <property type="evidence" value="ECO:0007669"/>
    <property type="project" value="InterPro"/>
</dbReference>
<accession>A0A3P1SD86</accession>
<sequence>MDLPSFRSIYEALAAIFPRIQWWPAESDFEIVVGAVLTQNVAWRNVEYAIAALKEGGHLHPEGVLALEHALLAELIRPAGYMNAKARYLHNVTVWFRANHALASSMEDEAVRQSLLAVKGVGPETADDILLYVYKRPVFIWDAYARRLLTHLGYPVPSTYEGARRALSKHVEAAAFSVEELAVFHGLIVEAGKVAHKRGSYKAVLEA</sequence>
<evidence type="ECO:0000313" key="7">
    <source>
        <dbReference type="Proteomes" id="UP000280444"/>
    </source>
</evidence>
<dbReference type="SUPFAM" id="SSF48150">
    <property type="entry name" value="DNA-glycosylase"/>
    <property type="match status" value="1"/>
</dbReference>
<dbReference type="PANTHER" id="PTHR10359">
    <property type="entry name" value="A/G-SPECIFIC ADENINE GLYCOSYLASE/ENDONUCLEASE III"/>
    <property type="match status" value="1"/>
</dbReference>
<dbReference type="EMBL" id="RQZF01000008">
    <property type="protein sequence ID" value="RRC95006.1"/>
    <property type="molecule type" value="Genomic_DNA"/>
</dbReference>
<reference evidence="6 7" key="1">
    <citation type="submission" date="2018-11" db="EMBL/GenBank/DDBJ databases">
        <title>Genomes From Bacteria Associated with the Canine Oral Cavity: a Test Case for Automated Genome-Based Taxonomic Assignment.</title>
        <authorList>
            <person name="Coil D.A."/>
            <person name="Jospin G."/>
            <person name="Darling A.E."/>
            <person name="Wallis C."/>
            <person name="Davis I.J."/>
            <person name="Harris S."/>
            <person name="Eisen J.A."/>
            <person name="Holcombe L.J."/>
            <person name="O'Flynn C."/>
        </authorList>
    </citation>
    <scope>NUCLEOTIDE SEQUENCE [LARGE SCALE GENOMIC DNA]</scope>
    <source>
        <strain evidence="6 7">OH770</strain>
    </source>
</reference>
<dbReference type="AlphaFoldDB" id="A0A3P1SD86"/>
<gene>
    <name evidence="6" type="ORF">EII11_07685</name>
</gene>
<keyword evidence="1" id="KW-0004">4Fe-4S</keyword>
<evidence type="ECO:0000256" key="3">
    <source>
        <dbReference type="ARBA" id="ARBA00023004"/>
    </source>
</evidence>